<dbReference type="GO" id="GO:0030166">
    <property type="term" value="P:proteoglycan biosynthetic process"/>
    <property type="evidence" value="ECO:0007669"/>
    <property type="project" value="TreeGrafter"/>
</dbReference>
<dbReference type="EMBL" id="NEDP02002419">
    <property type="protein sequence ID" value="OWF50904.1"/>
    <property type="molecule type" value="Genomic_DNA"/>
</dbReference>
<dbReference type="GO" id="GO:0045134">
    <property type="term" value="F:UDP phosphatase activity"/>
    <property type="evidence" value="ECO:0007669"/>
    <property type="project" value="TreeGrafter"/>
</dbReference>
<feature type="binding site" evidence="6">
    <location>
        <position position="331"/>
    </location>
    <ligand>
        <name>Ca(2+)</name>
        <dbReference type="ChEBI" id="CHEBI:29108"/>
    </ligand>
</feature>
<keyword evidence="9" id="KW-1185">Reference proteome</keyword>
<dbReference type="Gene3D" id="2.120.10.100">
    <property type="entry name" value="Apyrase"/>
    <property type="match status" value="1"/>
</dbReference>
<feature type="transmembrane region" description="Helical" evidence="7">
    <location>
        <begin position="37"/>
        <end position="55"/>
    </location>
</feature>
<dbReference type="AlphaFoldDB" id="A0A210QQB9"/>
<reference evidence="8 9" key="1">
    <citation type="journal article" date="2017" name="Nat. Ecol. Evol.">
        <title>Scallop genome provides insights into evolution of bilaterian karyotype and development.</title>
        <authorList>
            <person name="Wang S."/>
            <person name="Zhang J."/>
            <person name="Jiao W."/>
            <person name="Li J."/>
            <person name="Xun X."/>
            <person name="Sun Y."/>
            <person name="Guo X."/>
            <person name="Huan P."/>
            <person name="Dong B."/>
            <person name="Zhang L."/>
            <person name="Hu X."/>
            <person name="Sun X."/>
            <person name="Wang J."/>
            <person name="Zhao C."/>
            <person name="Wang Y."/>
            <person name="Wang D."/>
            <person name="Huang X."/>
            <person name="Wang R."/>
            <person name="Lv J."/>
            <person name="Li Y."/>
            <person name="Zhang Z."/>
            <person name="Liu B."/>
            <person name="Lu W."/>
            <person name="Hui Y."/>
            <person name="Liang J."/>
            <person name="Zhou Z."/>
            <person name="Hou R."/>
            <person name="Li X."/>
            <person name="Liu Y."/>
            <person name="Li H."/>
            <person name="Ning X."/>
            <person name="Lin Y."/>
            <person name="Zhao L."/>
            <person name="Xing Q."/>
            <person name="Dou J."/>
            <person name="Li Y."/>
            <person name="Mao J."/>
            <person name="Guo H."/>
            <person name="Dou H."/>
            <person name="Li T."/>
            <person name="Mu C."/>
            <person name="Jiang W."/>
            <person name="Fu Q."/>
            <person name="Fu X."/>
            <person name="Miao Y."/>
            <person name="Liu J."/>
            <person name="Yu Q."/>
            <person name="Li R."/>
            <person name="Liao H."/>
            <person name="Li X."/>
            <person name="Kong Y."/>
            <person name="Jiang Z."/>
            <person name="Chourrout D."/>
            <person name="Li R."/>
            <person name="Bao Z."/>
        </authorList>
    </citation>
    <scope>NUCLEOTIDE SEQUENCE [LARGE SCALE GENOMIC DNA]</scope>
    <source>
        <strain evidence="8 9">PY_sf001</strain>
    </source>
</reference>
<keyword evidence="2 6" id="KW-0479">Metal-binding</keyword>
<organism evidence="8 9">
    <name type="scientific">Mizuhopecten yessoensis</name>
    <name type="common">Japanese scallop</name>
    <name type="synonym">Patinopecten yessoensis</name>
    <dbReference type="NCBI Taxonomy" id="6573"/>
    <lineage>
        <taxon>Eukaryota</taxon>
        <taxon>Metazoa</taxon>
        <taxon>Spiralia</taxon>
        <taxon>Lophotrochozoa</taxon>
        <taxon>Mollusca</taxon>
        <taxon>Bivalvia</taxon>
        <taxon>Autobranchia</taxon>
        <taxon>Pteriomorphia</taxon>
        <taxon>Pectinida</taxon>
        <taxon>Pectinoidea</taxon>
        <taxon>Pectinidae</taxon>
        <taxon>Mizuhopecten</taxon>
    </lineage>
</organism>
<dbReference type="Pfam" id="PF06079">
    <property type="entry name" value="Apyrase"/>
    <property type="match status" value="1"/>
</dbReference>
<dbReference type="FunFam" id="2.120.10.100:FF:000001">
    <property type="entry name" value="Soluble calcium-activated nucleotidase 1"/>
    <property type="match status" value="1"/>
</dbReference>
<dbReference type="SUPFAM" id="SSF101887">
    <property type="entry name" value="Apyrase"/>
    <property type="match status" value="1"/>
</dbReference>
<dbReference type="PANTHER" id="PTHR13023">
    <property type="entry name" value="APYRASE"/>
    <property type="match status" value="1"/>
</dbReference>
<dbReference type="Proteomes" id="UP000242188">
    <property type="component" value="Unassembled WGS sequence"/>
</dbReference>
<gene>
    <name evidence="8" type="ORF">KP79_PYT00807</name>
</gene>
<feature type="binding site" evidence="6">
    <location>
        <position position="201"/>
    </location>
    <ligand>
        <name>Ca(2+)</name>
        <dbReference type="ChEBI" id="CHEBI:29108"/>
    </ligand>
</feature>
<evidence type="ECO:0000256" key="1">
    <source>
        <dbReference type="ARBA" id="ARBA00001913"/>
    </source>
</evidence>
<comment type="caution">
    <text evidence="8">The sequence shown here is derived from an EMBL/GenBank/DDBJ whole genome shotgun (WGS) entry which is preliminary data.</text>
</comment>
<keyword evidence="7" id="KW-1133">Transmembrane helix</keyword>
<evidence type="ECO:0000313" key="8">
    <source>
        <dbReference type="EMBL" id="OWF50904.1"/>
    </source>
</evidence>
<evidence type="ECO:0000256" key="3">
    <source>
        <dbReference type="ARBA" id="ARBA00022801"/>
    </source>
</evidence>
<evidence type="ECO:0000256" key="7">
    <source>
        <dbReference type="SAM" id="Phobius"/>
    </source>
</evidence>
<feature type="binding site" evidence="6">
    <location>
        <position position="270"/>
    </location>
    <ligand>
        <name>Ca(2+)</name>
        <dbReference type="ChEBI" id="CHEBI:29108"/>
    </ligand>
</feature>
<protein>
    <submittedName>
        <fullName evidence="8">Soluble calcium-activated nucleotidase 1</fullName>
    </submittedName>
</protein>
<dbReference type="InterPro" id="IPR009283">
    <property type="entry name" value="Apyrase"/>
</dbReference>
<accession>A0A210QQB9</accession>
<keyword evidence="7" id="KW-0472">Membrane</keyword>
<evidence type="ECO:0000256" key="5">
    <source>
        <dbReference type="ARBA" id="ARBA00025738"/>
    </source>
</evidence>
<keyword evidence="7" id="KW-0812">Transmembrane</keyword>
<feature type="binding site" evidence="6">
    <location>
        <position position="155"/>
    </location>
    <ligand>
        <name>Ca(2+)</name>
        <dbReference type="ChEBI" id="CHEBI:29108"/>
    </ligand>
</feature>
<dbReference type="GO" id="GO:0004382">
    <property type="term" value="F:GDP phosphatase activity"/>
    <property type="evidence" value="ECO:0007669"/>
    <property type="project" value="TreeGrafter"/>
</dbReference>
<feature type="binding site" evidence="6">
    <location>
        <position position="154"/>
    </location>
    <ligand>
        <name>Ca(2+)</name>
        <dbReference type="ChEBI" id="CHEBI:29108"/>
    </ligand>
</feature>
<evidence type="ECO:0000313" key="9">
    <source>
        <dbReference type="Proteomes" id="UP000242188"/>
    </source>
</evidence>
<comment type="similarity">
    <text evidence="5">Belongs to the apyrase family.</text>
</comment>
<comment type="cofactor">
    <cofactor evidence="1 6">
        <name>Ca(2+)</name>
        <dbReference type="ChEBI" id="CHEBI:29108"/>
    </cofactor>
</comment>
<dbReference type="InterPro" id="IPR036258">
    <property type="entry name" value="Apyrase_sf"/>
</dbReference>
<name>A0A210QQB9_MIZYE</name>
<proteinExistence type="inferred from homology"/>
<evidence type="ECO:0000256" key="6">
    <source>
        <dbReference type="PIRSR" id="PIRSR609283-1"/>
    </source>
</evidence>
<dbReference type="STRING" id="6573.A0A210QQB9"/>
<dbReference type="OrthoDB" id="25028at2759"/>
<keyword evidence="4 6" id="KW-0106">Calcium</keyword>
<feature type="binding site" evidence="6">
    <location>
        <position position="382"/>
    </location>
    <ligand>
        <name>Ca(2+)</name>
        <dbReference type="ChEBI" id="CHEBI:29108"/>
    </ligand>
</feature>
<keyword evidence="3" id="KW-0378">Hydrolase</keyword>
<dbReference type="GO" id="GO:0005509">
    <property type="term" value="F:calcium ion binding"/>
    <property type="evidence" value="ECO:0007669"/>
    <property type="project" value="InterPro"/>
</dbReference>
<evidence type="ECO:0000256" key="2">
    <source>
        <dbReference type="ARBA" id="ARBA00022723"/>
    </source>
</evidence>
<dbReference type="PANTHER" id="PTHR13023:SF3">
    <property type="entry name" value="SOLUBLE CALCIUM-ACTIVATED NUCLEOTIDASE 1"/>
    <property type="match status" value="1"/>
</dbReference>
<sequence length="387" mass="44134">MSSTSYPSTVHDWMQAIRRPVPYRVGSARLHIKTRSVAYGVLFMAAILTLVVYILPTQYIQRNCPDIYPVSHEHTYPFTAPVKNESGIHYKIAVVTDLDTDSKSKNDKDTWLSYLLYGTLSISTDQKHVTVNLDSEAKTLKSTWSQGGRGMELSELIVFNGKLYTMDDRTGVVYEISDNMVIPWVILTDGNGRSQKGFKSEWATVRNGKLYVGGLGKEWTTQTGEVVNLNPQWVMSISATGQITHHDWHTYYNAMRKATGHSLPGYMIHESSAWSDIHKRWFFLPRRASRERYDDKIDERKATNMMIIANDKFDDIEIRYIGVKNDLRGFSSFKFIPGTNDQMIVALKSEEVEGRVASYILVFTVNGDIILSDKKIGDHKYEGIEFI</sequence>
<evidence type="ECO:0000256" key="4">
    <source>
        <dbReference type="ARBA" id="ARBA00022837"/>
    </source>
</evidence>